<proteinExistence type="predicted"/>
<gene>
    <name evidence="1" type="ORF">MMH89_03900</name>
</gene>
<evidence type="ECO:0000313" key="1">
    <source>
        <dbReference type="EMBL" id="UTC24361.1"/>
    </source>
</evidence>
<accession>A0ABY5DI88</accession>
<reference evidence="1 2" key="1">
    <citation type="journal article" date="2022" name="Nat. Microbiol.">
        <title>The microbiome of a bacterivorous marine choanoflagellate contains a resource-demanding obligate bacterial associate.</title>
        <authorList>
            <person name="Needham D.M."/>
            <person name="Poirier C."/>
            <person name="Bachy C."/>
            <person name="George E.E."/>
            <person name="Wilken S."/>
            <person name="Yung C.C.M."/>
            <person name="Limardo A.J."/>
            <person name="Morando M."/>
            <person name="Sudek L."/>
            <person name="Malmstrom R.R."/>
            <person name="Keeling P.J."/>
            <person name="Santoro A.E."/>
            <person name="Worden A.Z."/>
        </authorList>
    </citation>
    <scope>NUCLEOTIDE SEQUENCE [LARGE SCALE GENOMIC DNA]</scope>
    <source>
        <strain evidence="1 2">Comchoano-1</strain>
    </source>
</reference>
<organism evidence="1 2">
    <name type="scientific">Candidatus Comchoanobacter bicostacola</name>
    <dbReference type="NCBI Taxonomy" id="2919598"/>
    <lineage>
        <taxon>Bacteria</taxon>
        <taxon>Pseudomonadati</taxon>
        <taxon>Pseudomonadota</taxon>
        <taxon>Gammaproteobacteria</taxon>
        <taxon>Candidatus Comchoanobacterales</taxon>
        <taxon>Candidatus Comchoanobacteraceae</taxon>
        <taxon>Candidatus Comchoanobacter</taxon>
    </lineage>
</organism>
<keyword evidence="2" id="KW-1185">Reference proteome</keyword>
<name>A0ABY5DI88_9GAMM</name>
<dbReference type="Proteomes" id="UP001055955">
    <property type="component" value="Chromosome"/>
</dbReference>
<evidence type="ECO:0000313" key="2">
    <source>
        <dbReference type="Proteomes" id="UP001055955"/>
    </source>
</evidence>
<sequence length="197" mass="22415">MNGVEFTNHSAALPHKYLFKGLSVAFRAWVSDYLALTAGNQSFYFMAPSLVGLRPFRHVYEPHLAWYRGWQYRRQSVLQASKETVVIFFPCFWCDNVQELISQVASVPSVKQIIVIDARCFMSPALGAMRIEQVGGVFQGFLNGWAGVFAQHNLHSSAPAWMVRYSKDPNLWVGHLVRQANQSSVLESQFVNFNHDK</sequence>
<dbReference type="RefSeq" id="WP_258568144.1">
    <property type="nucleotide sequence ID" value="NZ_CP092900.1"/>
</dbReference>
<dbReference type="EMBL" id="CP092900">
    <property type="protein sequence ID" value="UTC24361.1"/>
    <property type="molecule type" value="Genomic_DNA"/>
</dbReference>
<protein>
    <submittedName>
        <fullName evidence="1">Uncharacterized protein</fullName>
    </submittedName>
</protein>